<organism evidence="2 3">
    <name type="scientific">Kineosphaera limosa NBRC 100340</name>
    <dbReference type="NCBI Taxonomy" id="1184609"/>
    <lineage>
        <taxon>Bacteria</taxon>
        <taxon>Bacillati</taxon>
        <taxon>Actinomycetota</taxon>
        <taxon>Actinomycetes</taxon>
        <taxon>Micrococcales</taxon>
        <taxon>Dermatophilaceae</taxon>
        <taxon>Kineosphaera</taxon>
    </lineage>
</organism>
<accession>K6WSP2</accession>
<sequence length="144" mass="15045">MDQRRATVGTYVIEGAWVVVGLVLLVAALLSTVAIAITVAAVLVISLLIARLVWMRVLRTQRAGDLGAPTAYAQRGGTPRTELMLAALAAVAFLAILFLRQDGAITTQGLLIGAILLIVVGAVRVMAFRQAVQIISGMQPGTGP</sequence>
<evidence type="ECO:0000313" key="3">
    <source>
        <dbReference type="Proteomes" id="UP000008366"/>
    </source>
</evidence>
<feature type="transmembrane region" description="Helical" evidence="1">
    <location>
        <begin position="12"/>
        <end position="29"/>
    </location>
</feature>
<dbReference type="Proteomes" id="UP000008366">
    <property type="component" value="Unassembled WGS sequence"/>
</dbReference>
<keyword evidence="1" id="KW-1133">Transmembrane helix</keyword>
<evidence type="ECO:0000256" key="1">
    <source>
        <dbReference type="SAM" id="Phobius"/>
    </source>
</evidence>
<keyword evidence="1" id="KW-0472">Membrane</keyword>
<keyword evidence="3" id="KW-1185">Reference proteome</keyword>
<protein>
    <submittedName>
        <fullName evidence="2">Uncharacterized protein</fullName>
    </submittedName>
</protein>
<name>K6WSP2_9MICO</name>
<dbReference type="EMBL" id="BAHD01000016">
    <property type="protein sequence ID" value="GAB95127.1"/>
    <property type="molecule type" value="Genomic_DNA"/>
</dbReference>
<keyword evidence="1" id="KW-0812">Transmembrane</keyword>
<evidence type="ECO:0000313" key="2">
    <source>
        <dbReference type="EMBL" id="GAB95127.1"/>
    </source>
</evidence>
<proteinExistence type="predicted"/>
<feature type="transmembrane region" description="Helical" evidence="1">
    <location>
        <begin position="35"/>
        <end position="54"/>
    </location>
</feature>
<feature type="transmembrane region" description="Helical" evidence="1">
    <location>
        <begin position="105"/>
        <end position="127"/>
    </location>
</feature>
<reference evidence="2 3" key="1">
    <citation type="submission" date="2012-08" db="EMBL/GenBank/DDBJ databases">
        <title>Whole genome shotgun sequence of Kineosphaera limosa NBRC 100340.</title>
        <authorList>
            <person name="Yoshida I."/>
            <person name="Isaki S."/>
            <person name="Hosoyama A."/>
            <person name="Tsuchikane K."/>
            <person name="Katsumata H."/>
            <person name="Ando Y."/>
            <person name="Ohji S."/>
            <person name="Hamada M."/>
            <person name="Tamura T."/>
            <person name="Yamazoe A."/>
            <person name="Yamazaki S."/>
            <person name="Fujita N."/>
        </authorList>
    </citation>
    <scope>NUCLEOTIDE SEQUENCE [LARGE SCALE GENOMIC DNA]</scope>
    <source>
        <strain evidence="2 3">NBRC 100340</strain>
    </source>
</reference>
<gene>
    <name evidence="2" type="ORF">KILIM_016_00670</name>
</gene>
<dbReference type="RefSeq" id="WP_006591659.1">
    <property type="nucleotide sequence ID" value="NZ_BAHD01000016.1"/>
</dbReference>
<dbReference type="AlphaFoldDB" id="K6WSP2"/>
<comment type="caution">
    <text evidence="2">The sequence shown here is derived from an EMBL/GenBank/DDBJ whole genome shotgun (WGS) entry which is preliminary data.</text>
</comment>
<feature type="transmembrane region" description="Helical" evidence="1">
    <location>
        <begin position="83"/>
        <end position="99"/>
    </location>
</feature>